<dbReference type="PROSITE" id="PS52016">
    <property type="entry name" value="TONB_DEPENDENT_REC_3"/>
    <property type="match status" value="1"/>
</dbReference>
<evidence type="ECO:0000256" key="3">
    <source>
        <dbReference type="ARBA" id="ARBA00022448"/>
    </source>
</evidence>
<dbReference type="Proteomes" id="UP000199347">
    <property type="component" value="Unassembled WGS sequence"/>
</dbReference>
<name>A0A1G5M7V4_AFIMA</name>
<dbReference type="GO" id="GO:0009279">
    <property type="term" value="C:cell outer membrane"/>
    <property type="evidence" value="ECO:0007669"/>
    <property type="project" value="UniProtKB-SubCell"/>
</dbReference>
<evidence type="ECO:0000256" key="9">
    <source>
        <dbReference type="ARBA" id="ARBA00023170"/>
    </source>
</evidence>
<evidence type="ECO:0000256" key="8">
    <source>
        <dbReference type="ARBA" id="ARBA00023136"/>
    </source>
</evidence>
<dbReference type="EMBL" id="FMVW01000001">
    <property type="protein sequence ID" value="SCZ20459.1"/>
    <property type="molecule type" value="Genomic_DNA"/>
</dbReference>
<dbReference type="GO" id="GO:0044718">
    <property type="term" value="P:siderophore transmembrane transport"/>
    <property type="evidence" value="ECO:0007669"/>
    <property type="project" value="TreeGrafter"/>
</dbReference>
<dbReference type="CDD" id="cd01347">
    <property type="entry name" value="ligand_gated_channel"/>
    <property type="match status" value="1"/>
</dbReference>
<dbReference type="InterPro" id="IPR036942">
    <property type="entry name" value="Beta-barrel_TonB_sf"/>
</dbReference>
<sequence length="730" mass="79831">MGWGMREDEHRRRGGGYRPRWHGALLASAASLALAAPAFAQEAVVAEADASETAQEAQPKVTTLDEITVISRTGESAIETMASVSRVGQEELDRKMATTPLEMLQGVPGVAVQADSSRLSSSVNIRGLQDFGRVAVIVDGARQDFQRSGHGTQSTFWIDPMLVKQVDVIRGPVANTYGSGAIGGVVMFETKDARDFLKEWERYAISFTGQYETNGNGWTMSGTGAARINDNIDVLGNLVWRDYSEYDDGHGDEVPGTGFDVLSGMLKTSIRPNDYSELRLGWIGTDDGWEENSGASDLDLTQNTLTARYALDDPDNPWIDLHINGSWNQAKLDQEYLTDVRQFDSVTGEVITVPAGAKTSYDLDTYGIDLWNTSRFDTGALAHELTYGGDWLKDEVTTSSPLGGSDVYTPSGDRNVWGAYVQDKLTWHWFEVIGALRYDSYELDGTDVDSDGDRLSPRLTVGVSPFEGPVLGGLQVYGTYAEGYRSPTTTETLISGLHPSGVAFPFLPNADLRPETGKTWEFGVNYERDSLFVADDRLRLKAAYFNNDVDDFIDGQTLSAFDPTSGCPLRPDLLGSPTYAPICFQYQNFAEARLHGFELEAAYDAGWIFGGLTASIIDGWRKADGVKEDIVSIPASQLGGSLGFRLLEQRLSFGGEVEHNIAPDGAEYAKDYTLVNAFARYDVNENFRASLRAENLFDVRYANPLNATTTSVVYEPGLSVKVGATLRFGG</sequence>
<feature type="domain" description="TonB-dependent receptor plug" evidence="15">
    <location>
        <begin position="78"/>
        <end position="185"/>
    </location>
</feature>
<dbReference type="PANTHER" id="PTHR30069:SF41">
    <property type="entry name" value="HEME_HEMOPEXIN UTILIZATION PROTEIN C"/>
    <property type="match status" value="1"/>
</dbReference>
<dbReference type="SUPFAM" id="SSF56935">
    <property type="entry name" value="Porins"/>
    <property type="match status" value="1"/>
</dbReference>
<dbReference type="PANTHER" id="PTHR30069">
    <property type="entry name" value="TONB-DEPENDENT OUTER MEMBRANE RECEPTOR"/>
    <property type="match status" value="1"/>
</dbReference>
<evidence type="ECO:0000256" key="1">
    <source>
        <dbReference type="ARBA" id="ARBA00004571"/>
    </source>
</evidence>
<dbReference type="InterPro" id="IPR010949">
    <property type="entry name" value="TonB_Hb/transfer/lactofer_rcpt"/>
</dbReference>
<gene>
    <name evidence="16" type="ORF">SAMN03080610_00144</name>
</gene>
<dbReference type="NCBIfam" id="TIGR01786">
    <property type="entry name" value="TonB-hemlactrns"/>
    <property type="match status" value="1"/>
</dbReference>
<keyword evidence="8 11" id="KW-0472">Membrane</keyword>
<evidence type="ECO:0000256" key="6">
    <source>
        <dbReference type="ARBA" id="ARBA00022729"/>
    </source>
</evidence>
<comment type="similarity">
    <text evidence="2 11 12">Belongs to the TonB-dependent receptor family.</text>
</comment>
<keyword evidence="4 11" id="KW-1134">Transmembrane beta strand</keyword>
<keyword evidence="7 12" id="KW-0798">TonB box</keyword>
<feature type="signal peptide" evidence="13">
    <location>
        <begin position="1"/>
        <end position="40"/>
    </location>
</feature>
<protein>
    <submittedName>
        <fullName evidence="16">Hemoglobin/transferrin/lactoferrin receptor protein</fullName>
    </submittedName>
</protein>
<dbReference type="GO" id="GO:0015344">
    <property type="term" value="F:siderophore uptake transmembrane transporter activity"/>
    <property type="evidence" value="ECO:0007669"/>
    <property type="project" value="TreeGrafter"/>
</dbReference>
<keyword evidence="10 11" id="KW-0998">Cell outer membrane</keyword>
<accession>A0A1G5M7V4</accession>
<evidence type="ECO:0000256" key="11">
    <source>
        <dbReference type="PROSITE-ProRule" id="PRU01360"/>
    </source>
</evidence>
<keyword evidence="3 11" id="KW-0813">Transport</keyword>
<dbReference type="Gene3D" id="2.170.130.10">
    <property type="entry name" value="TonB-dependent receptor, plug domain"/>
    <property type="match status" value="1"/>
</dbReference>
<dbReference type="InterPro" id="IPR011276">
    <property type="entry name" value="TonB_haem/Hb_rcpt"/>
</dbReference>
<proteinExistence type="inferred from homology"/>
<feature type="chain" id="PRO_5011511581" evidence="13">
    <location>
        <begin position="41"/>
        <end position="730"/>
    </location>
</feature>
<feature type="domain" description="TonB-dependent receptor-like beta-barrel" evidence="14">
    <location>
        <begin position="257"/>
        <end position="696"/>
    </location>
</feature>
<dbReference type="InterPro" id="IPR039426">
    <property type="entry name" value="TonB-dep_rcpt-like"/>
</dbReference>
<dbReference type="Gene3D" id="2.40.170.20">
    <property type="entry name" value="TonB-dependent receptor, beta-barrel domain"/>
    <property type="match status" value="1"/>
</dbReference>
<evidence type="ECO:0000256" key="13">
    <source>
        <dbReference type="SAM" id="SignalP"/>
    </source>
</evidence>
<keyword evidence="5 11" id="KW-0812">Transmembrane</keyword>
<evidence type="ECO:0000256" key="2">
    <source>
        <dbReference type="ARBA" id="ARBA00009810"/>
    </source>
</evidence>
<dbReference type="STRING" id="1120955.SAMN03080610_00144"/>
<keyword evidence="17" id="KW-1185">Reference proteome</keyword>
<evidence type="ECO:0000259" key="15">
    <source>
        <dbReference type="Pfam" id="PF07715"/>
    </source>
</evidence>
<dbReference type="Pfam" id="PF00593">
    <property type="entry name" value="TonB_dep_Rec_b-barrel"/>
    <property type="match status" value="1"/>
</dbReference>
<dbReference type="AlphaFoldDB" id="A0A1G5M7V4"/>
<reference evidence="16 17" key="1">
    <citation type="submission" date="2016-10" db="EMBL/GenBank/DDBJ databases">
        <authorList>
            <person name="de Groot N.N."/>
        </authorList>
    </citation>
    <scope>NUCLEOTIDE SEQUENCE [LARGE SCALE GENOMIC DNA]</scope>
    <source>
        <strain evidence="16 17">DSM 2698</strain>
    </source>
</reference>
<keyword evidence="6 13" id="KW-0732">Signal</keyword>
<evidence type="ECO:0000256" key="10">
    <source>
        <dbReference type="ARBA" id="ARBA00023237"/>
    </source>
</evidence>
<evidence type="ECO:0000313" key="16">
    <source>
        <dbReference type="EMBL" id="SCZ20459.1"/>
    </source>
</evidence>
<evidence type="ECO:0000256" key="4">
    <source>
        <dbReference type="ARBA" id="ARBA00022452"/>
    </source>
</evidence>
<dbReference type="Pfam" id="PF07715">
    <property type="entry name" value="Plug"/>
    <property type="match status" value="1"/>
</dbReference>
<dbReference type="NCBIfam" id="TIGR01785">
    <property type="entry name" value="TonB-hemin"/>
    <property type="match status" value="1"/>
</dbReference>
<organism evidence="16 17">
    <name type="scientific">Afifella marina DSM 2698</name>
    <dbReference type="NCBI Taxonomy" id="1120955"/>
    <lineage>
        <taxon>Bacteria</taxon>
        <taxon>Pseudomonadati</taxon>
        <taxon>Pseudomonadota</taxon>
        <taxon>Alphaproteobacteria</taxon>
        <taxon>Hyphomicrobiales</taxon>
        <taxon>Afifellaceae</taxon>
        <taxon>Afifella</taxon>
    </lineage>
</organism>
<dbReference type="InterPro" id="IPR012910">
    <property type="entry name" value="Plug_dom"/>
</dbReference>
<comment type="subcellular location">
    <subcellularLocation>
        <location evidence="1 11">Cell outer membrane</location>
        <topology evidence="1 11">Multi-pass membrane protein</topology>
    </subcellularLocation>
</comment>
<dbReference type="InterPro" id="IPR037066">
    <property type="entry name" value="Plug_dom_sf"/>
</dbReference>
<evidence type="ECO:0000256" key="5">
    <source>
        <dbReference type="ARBA" id="ARBA00022692"/>
    </source>
</evidence>
<keyword evidence="9 16" id="KW-0675">Receptor</keyword>
<dbReference type="GO" id="GO:0015232">
    <property type="term" value="F:heme transmembrane transporter activity"/>
    <property type="evidence" value="ECO:0007669"/>
    <property type="project" value="InterPro"/>
</dbReference>
<evidence type="ECO:0000256" key="7">
    <source>
        <dbReference type="ARBA" id="ARBA00023077"/>
    </source>
</evidence>
<evidence type="ECO:0000256" key="12">
    <source>
        <dbReference type="RuleBase" id="RU003357"/>
    </source>
</evidence>
<dbReference type="InterPro" id="IPR000531">
    <property type="entry name" value="Beta-barrel_TonB"/>
</dbReference>
<evidence type="ECO:0000259" key="14">
    <source>
        <dbReference type="Pfam" id="PF00593"/>
    </source>
</evidence>
<evidence type="ECO:0000313" key="17">
    <source>
        <dbReference type="Proteomes" id="UP000199347"/>
    </source>
</evidence>